<dbReference type="RefSeq" id="WP_092321373.1">
    <property type="nucleotide sequence ID" value="NZ_FNFU01000002.1"/>
</dbReference>
<keyword evidence="2" id="KW-0812">Transmembrane</keyword>
<organism evidence="3 4">
    <name type="scientific">Cryobacterium psychrotolerans</name>
    <dbReference type="NCBI Taxonomy" id="386301"/>
    <lineage>
        <taxon>Bacteria</taxon>
        <taxon>Bacillati</taxon>
        <taxon>Actinomycetota</taxon>
        <taxon>Actinomycetes</taxon>
        <taxon>Micrococcales</taxon>
        <taxon>Microbacteriaceae</taxon>
        <taxon>Cryobacterium</taxon>
    </lineage>
</organism>
<reference evidence="3 4" key="1">
    <citation type="submission" date="2016-10" db="EMBL/GenBank/DDBJ databases">
        <authorList>
            <person name="de Groot N.N."/>
        </authorList>
    </citation>
    <scope>NUCLEOTIDE SEQUENCE [LARGE SCALE GENOMIC DNA]</scope>
    <source>
        <strain evidence="3 4">CGMCC 1.5382</strain>
    </source>
</reference>
<gene>
    <name evidence="3" type="ORF">SAMN05216282_10226</name>
</gene>
<feature type="region of interest" description="Disordered" evidence="1">
    <location>
        <begin position="193"/>
        <end position="215"/>
    </location>
</feature>
<keyword evidence="2" id="KW-0472">Membrane</keyword>
<name>A0A1G8Y5E0_9MICO</name>
<evidence type="ECO:0000313" key="4">
    <source>
        <dbReference type="Proteomes" id="UP000198701"/>
    </source>
</evidence>
<proteinExistence type="predicted"/>
<dbReference type="OrthoDB" id="10016315at2"/>
<accession>A0A1G8Y5E0</accession>
<feature type="transmembrane region" description="Helical" evidence="2">
    <location>
        <begin position="35"/>
        <end position="59"/>
    </location>
</feature>
<feature type="region of interest" description="Disordered" evidence="1">
    <location>
        <begin position="1"/>
        <end position="21"/>
    </location>
</feature>
<feature type="compositionally biased region" description="Low complexity" evidence="1">
    <location>
        <begin position="193"/>
        <end position="211"/>
    </location>
</feature>
<dbReference type="Proteomes" id="UP000198701">
    <property type="component" value="Unassembled WGS sequence"/>
</dbReference>
<dbReference type="EMBL" id="FNFU01000002">
    <property type="protein sequence ID" value="SDJ98062.1"/>
    <property type="molecule type" value="Genomic_DNA"/>
</dbReference>
<feature type="transmembrane region" description="Helical" evidence="2">
    <location>
        <begin position="135"/>
        <end position="152"/>
    </location>
</feature>
<evidence type="ECO:0000256" key="2">
    <source>
        <dbReference type="SAM" id="Phobius"/>
    </source>
</evidence>
<sequence length="291" mass="30778">MTEKSAARFAPVTHTSDSIPHATTHRRRLRRIDSLAGLAWFSVAVVLALFLADGGVSYFTNLRDIPTGAGIVAGLVAGDLLLIMLLLAARQDPVTQAIAMITTMQDMPQAFIALALFVLVVTTSLVIVRHRLPNFGWYSVHLLAYAAVLLALPHQFAQGELCARVRLVRGIGDGTGLFGGQLIQGINPAGKVSRPARAGASGRAGLRRPAGTGVREDQPAAGFIVRHNGQASDGPSHLGQGRRHPLVVLRGGHRRPPGERTKRLAASTGGQSLERLAFAGADGCVEHPLTS</sequence>
<evidence type="ECO:0000313" key="3">
    <source>
        <dbReference type="EMBL" id="SDJ98062.1"/>
    </source>
</evidence>
<keyword evidence="2" id="KW-1133">Transmembrane helix</keyword>
<feature type="transmembrane region" description="Helical" evidence="2">
    <location>
        <begin position="65"/>
        <end position="89"/>
    </location>
</feature>
<keyword evidence="4" id="KW-1185">Reference proteome</keyword>
<feature type="transmembrane region" description="Helical" evidence="2">
    <location>
        <begin position="110"/>
        <end position="129"/>
    </location>
</feature>
<dbReference type="AlphaFoldDB" id="A0A1G8Y5E0"/>
<evidence type="ECO:0000256" key="1">
    <source>
        <dbReference type="SAM" id="MobiDB-lite"/>
    </source>
</evidence>
<dbReference type="STRING" id="386301.SAMN05216282_10226"/>
<protein>
    <submittedName>
        <fullName evidence="3">Uncharacterized protein</fullName>
    </submittedName>
</protein>